<gene>
    <name evidence="6" type="ORF">TRICI_001268</name>
</gene>
<dbReference type="CDD" id="cd00200">
    <property type="entry name" value="WD40"/>
    <property type="match status" value="1"/>
</dbReference>
<dbReference type="OrthoDB" id="2306at2759"/>
<evidence type="ECO:0000256" key="3">
    <source>
        <dbReference type="ARBA" id="ARBA00038366"/>
    </source>
</evidence>
<proteinExistence type="inferred from homology"/>
<sequence length="579" mass="63227">MSISQGVAVHLSYDKKSDRIAYASNRSIFVRSVEKPEECVQYVNHTTATTVAKFAPSGFYVASGDEHGNVKVWDVAGEDMVTKGEYQVISGRINDLEWDADSQRIIAVGDGKERYGHCFTADSGNTVGEISGHTEVVNAVSIRPVRPYRAATVSDDSNMVFYQGPPFKFNFTSRGNHSNFINDVRFSPDGAYIVTVGADKNICLYDGKTGEFQAKVECDHDGGIFAVAWSPDSSKFATSSADGSVKLWDVNEKKLLKTWKLEKSIPNQQVGVVFAGDNRIISLTFNGDLHYYNISSDEPERVVKGHQKNITGLSYLNGTLYSGSYDSSLLHWKNSTASPIKGDSHSSVIAGVATSNGKVWSVGWDNNIKCICGDSFCKSVPLEAQPKAIQSTTNGSTVAVMSEDFVELFKDGEKTNSKKFDFVPTAFGVSDNLIAIGTPENQIQLYKHDLDGPVDTLPQLRANASYLSFSPNGELLAAGDAAGKITLYKVSDKSVQTTRWAFHNSRVTSINWHESGKYVVTGSVDTNIFVYSVEKPAKNIKFMGAHIDGVNSVIWDSPESIVSAGADATIKHWKVTFHQ</sequence>
<accession>A0A642V937</accession>
<evidence type="ECO:0000313" key="6">
    <source>
        <dbReference type="EMBL" id="KAA8916642.1"/>
    </source>
</evidence>
<dbReference type="AlphaFoldDB" id="A0A642V937"/>
<dbReference type="PROSITE" id="PS50294">
    <property type="entry name" value="WD_REPEATS_REGION"/>
    <property type="match status" value="5"/>
</dbReference>
<dbReference type="PRINTS" id="PR00320">
    <property type="entry name" value="GPROTEINBRPT"/>
</dbReference>
<dbReference type="SMART" id="SM00320">
    <property type="entry name" value="WD40"/>
    <property type="match status" value="8"/>
</dbReference>
<dbReference type="SUPFAM" id="SSF50978">
    <property type="entry name" value="WD40 repeat-like"/>
    <property type="match status" value="2"/>
</dbReference>
<dbReference type="VEuPathDB" id="FungiDB:TRICI_001268"/>
<dbReference type="InterPro" id="IPR024977">
    <property type="entry name" value="Apc4-like_WD40_dom"/>
</dbReference>
<dbReference type="EMBL" id="SWFS01000093">
    <property type="protein sequence ID" value="KAA8916642.1"/>
    <property type="molecule type" value="Genomic_DNA"/>
</dbReference>
<dbReference type="FunFam" id="2.130.10.10:FF:000167">
    <property type="entry name" value="Actin-interacting protein 1"/>
    <property type="match status" value="1"/>
</dbReference>
<dbReference type="PANTHER" id="PTHR19856:SF0">
    <property type="entry name" value="WD REPEAT-CONTAINING PROTEIN 1"/>
    <property type="match status" value="1"/>
</dbReference>
<dbReference type="PANTHER" id="PTHR19856">
    <property type="entry name" value="WD-REPEATCONTAINING PROTEIN WDR1"/>
    <property type="match status" value="1"/>
</dbReference>
<dbReference type="Gene3D" id="2.130.10.10">
    <property type="entry name" value="YVTN repeat-like/Quinoprotein amine dehydrogenase"/>
    <property type="match status" value="2"/>
</dbReference>
<evidence type="ECO:0000256" key="1">
    <source>
        <dbReference type="ARBA" id="ARBA00022574"/>
    </source>
</evidence>
<dbReference type="PROSITE" id="PS50082">
    <property type="entry name" value="WD_REPEATS_2"/>
    <property type="match status" value="5"/>
</dbReference>
<dbReference type="Pfam" id="PF00400">
    <property type="entry name" value="WD40"/>
    <property type="match status" value="4"/>
</dbReference>
<evidence type="ECO:0000259" key="5">
    <source>
        <dbReference type="Pfam" id="PF12894"/>
    </source>
</evidence>
<keyword evidence="7" id="KW-1185">Reference proteome</keyword>
<dbReference type="Pfam" id="PF12894">
    <property type="entry name" value="ANAPC4_WD40"/>
    <property type="match status" value="1"/>
</dbReference>
<dbReference type="GO" id="GO:0030042">
    <property type="term" value="P:actin filament depolymerization"/>
    <property type="evidence" value="ECO:0007669"/>
    <property type="project" value="TreeGrafter"/>
</dbReference>
<feature type="repeat" description="WD" evidence="4">
    <location>
        <begin position="174"/>
        <end position="215"/>
    </location>
</feature>
<dbReference type="InterPro" id="IPR015943">
    <property type="entry name" value="WD40/YVTN_repeat-like_dom_sf"/>
</dbReference>
<comment type="similarity">
    <text evidence="3">Belongs to the WD repeat AIP1 family.</text>
</comment>
<organism evidence="6 7">
    <name type="scientific">Trichomonascus ciferrii</name>
    <dbReference type="NCBI Taxonomy" id="44093"/>
    <lineage>
        <taxon>Eukaryota</taxon>
        <taxon>Fungi</taxon>
        <taxon>Dikarya</taxon>
        <taxon>Ascomycota</taxon>
        <taxon>Saccharomycotina</taxon>
        <taxon>Dipodascomycetes</taxon>
        <taxon>Dipodascales</taxon>
        <taxon>Trichomonascaceae</taxon>
        <taxon>Trichomonascus</taxon>
        <taxon>Trichomonascus ciferrii complex</taxon>
    </lineage>
</organism>
<dbReference type="InterPro" id="IPR020472">
    <property type="entry name" value="WD40_PAC1"/>
</dbReference>
<dbReference type="InterPro" id="IPR036322">
    <property type="entry name" value="WD40_repeat_dom_sf"/>
</dbReference>
<name>A0A642V937_9ASCO</name>
<dbReference type="InterPro" id="IPR001680">
    <property type="entry name" value="WD40_rpt"/>
</dbReference>
<evidence type="ECO:0000256" key="4">
    <source>
        <dbReference type="PROSITE-ProRule" id="PRU00221"/>
    </source>
</evidence>
<feature type="domain" description="Anaphase-promoting complex subunit 4-like WD40" evidence="5">
    <location>
        <begin position="467"/>
        <end position="555"/>
    </location>
</feature>
<keyword evidence="2" id="KW-0677">Repeat</keyword>
<dbReference type="GO" id="GO:0051015">
    <property type="term" value="F:actin filament binding"/>
    <property type="evidence" value="ECO:0007669"/>
    <property type="project" value="TreeGrafter"/>
</dbReference>
<reference evidence="6" key="1">
    <citation type="journal article" date="2019" name="G3 (Bethesda)">
        <title>Genome Assemblies of Two Rare Opportunistic Yeast Pathogens: Diutina rugosa (syn. Candida rugosa) and Trichomonascus ciferrii (syn. Candida ciferrii).</title>
        <authorList>
            <person name="Mixao V."/>
            <person name="Saus E."/>
            <person name="Hansen A.P."/>
            <person name="Lass-Florl C."/>
            <person name="Gabaldon T."/>
        </authorList>
    </citation>
    <scope>NUCLEOTIDE SEQUENCE</scope>
    <source>
        <strain evidence="6">CBS 4856</strain>
    </source>
</reference>
<keyword evidence="1 4" id="KW-0853">WD repeat</keyword>
<evidence type="ECO:0000313" key="7">
    <source>
        <dbReference type="Proteomes" id="UP000761534"/>
    </source>
</evidence>
<feature type="repeat" description="WD" evidence="4">
    <location>
        <begin position="217"/>
        <end position="258"/>
    </location>
</feature>
<evidence type="ECO:0000256" key="2">
    <source>
        <dbReference type="ARBA" id="ARBA00022737"/>
    </source>
</evidence>
<dbReference type="FunFam" id="2.130.10.10:FF:000102">
    <property type="entry name" value="Actin-interacting protein 1"/>
    <property type="match status" value="1"/>
</dbReference>
<feature type="repeat" description="WD" evidence="4">
    <location>
        <begin position="543"/>
        <end position="579"/>
    </location>
</feature>
<dbReference type="GO" id="GO:0030864">
    <property type="term" value="C:cortical actin cytoskeleton"/>
    <property type="evidence" value="ECO:0007669"/>
    <property type="project" value="TreeGrafter"/>
</dbReference>
<comment type="caution">
    <text evidence="6">The sequence shown here is derived from an EMBL/GenBank/DDBJ whole genome shotgun (WGS) entry which is preliminary data.</text>
</comment>
<feature type="repeat" description="WD" evidence="4">
    <location>
        <begin position="42"/>
        <end position="83"/>
    </location>
</feature>
<feature type="repeat" description="WD" evidence="4">
    <location>
        <begin position="500"/>
        <end position="534"/>
    </location>
</feature>
<protein>
    <recommendedName>
        <fullName evidence="5">Anaphase-promoting complex subunit 4-like WD40 domain-containing protein</fullName>
    </recommendedName>
</protein>
<dbReference type="Proteomes" id="UP000761534">
    <property type="component" value="Unassembled WGS sequence"/>
</dbReference>